<accession>A0ABQ0LBW6</accession>
<keyword evidence="2" id="KW-1185">Reference proteome</keyword>
<dbReference type="Proteomes" id="UP000815677">
    <property type="component" value="Unassembled WGS sequence"/>
</dbReference>
<gene>
    <name evidence="1" type="ORF">MCHLO_05980</name>
</gene>
<dbReference type="EMBL" id="DF844704">
    <property type="protein sequence ID" value="GAT48598.1"/>
    <property type="molecule type" value="Genomic_DNA"/>
</dbReference>
<proteinExistence type="predicted"/>
<name>A0ABQ0LBW6_MYCCL</name>
<sequence>MVAGRLKAPQPNKDHLENLLEKIKKIDDECHSAEAQLAFDTLKKINKLLDRTKPPVLDQWPMKQLEPLTVLLKLSADETFEIVADTANLLWEYKITRDTAAHENWSIVVGKMYRLLLKWIQENPRASSKHSLFELRTSDHWVNVTG</sequence>
<organism evidence="1 2">
    <name type="scientific">Mycena chlorophos</name>
    <name type="common">Agaric fungus</name>
    <name type="synonym">Agaricus chlorophos</name>
    <dbReference type="NCBI Taxonomy" id="658473"/>
    <lineage>
        <taxon>Eukaryota</taxon>
        <taxon>Fungi</taxon>
        <taxon>Dikarya</taxon>
        <taxon>Basidiomycota</taxon>
        <taxon>Agaricomycotina</taxon>
        <taxon>Agaricomycetes</taxon>
        <taxon>Agaricomycetidae</taxon>
        <taxon>Agaricales</taxon>
        <taxon>Marasmiineae</taxon>
        <taxon>Mycenaceae</taxon>
        <taxon>Mycena</taxon>
    </lineage>
</organism>
<protein>
    <submittedName>
        <fullName evidence="1">Uncharacterized protein</fullName>
    </submittedName>
</protein>
<reference evidence="1" key="1">
    <citation type="submission" date="2014-09" db="EMBL/GenBank/DDBJ databases">
        <title>Genome sequence of the luminous mushroom Mycena chlorophos for searching fungal bioluminescence genes.</title>
        <authorList>
            <person name="Tanaka Y."/>
            <person name="Kasuga D."/>
            <person name="Oba Y."/>
            <person name="Hase S."/>
            <person name="Sato K."/>
            <person name="Oba Y."/>
            <person name="Sakakibara Y."/>
        </authorList>
    </citation>
    <scope>NUCLEOTIDE SEQUENCE</scope>
</reference>
<evidence type="ECO:0000313" key="1">
    <source>
        <dbReference type="EMBL" id="GAT48598.1"/>
    </source>
</evidence>
<evidence type="ECO:0000313" key="2">
    <source>
        <dbReference type="Proteomes" id="UP000815677"/>
    </source>
</evidence>